<keyword evidence="2" id="KW-0862">Zinc</keyword>
<dbReference type="Proteomes" id="UP000015105">
    <property type="component" value="Chromosome 2D"/>
</dbReference>
<comment type="catalytic activity">
    <reaction evidence="3">
        <text>a primary alcohol + NAD(+) = an aldehyde + NADH + H(+)</text>
        <dbReference type="Rhea" id="RHEA:10736"/>
        <dbReference type="ChEBI" id="CHEBI:15378"/>
        <dbReference type="ChEBI" id="CHEBI:15734"/>
        <dbReference type="ChEBI" id="CHEBI:17478"/>
        <dbReference type="ChEBI" id="CHEBI:57540"/>
        <dbReference type="ChEBI" id="CHEBI:57945"/>
        <dbReference type="EC" id="1.1.1.1"/>
    </reaction>
</comment>
<dbReference type="GO" id="GO:0005829">
    <property type="term" value="C:cytosol"/>
    <property type="evidence" value="ECO:0007669"/>
    <property type="project" value="TreeGrafter"/>
</dbReference>
<keyword evidence="6" id="KW-1185">Reference proteome</keyword>
<feature type="region of interest" description="Disordered" evidence="4">
    <location>
        <begin position="170"/>
        <end position="242"/>
    </location>
</feature>
<dbReference type="Gene3D" id="3.90.180.10">
    <property type="entry name" value="Medium-chain alcohol dehydrogenases, catalytic domain"/>
    <property type="match status" value="1"/>
</dbReference>
<dbReference type="GO" id="GO:0046294">
    <property type="term" value="P:formaldehyde catabolic process"/>
    <property type="evidence" value="ECO:0007669"/>
    <property type="project" value="TreeGrafter"/>
</dbReference>
<evidence type="ECO:0000256" key="1">
    <source>
        <dbReference type="ARBA" id="ARBA00022723"/>
    </source>
</evidence>
<dbReference type="EnsemblPlants" id="AET2Gv20340200.12">
    <property type="protein sequence ID" value="AET2Gv20340200.12"/>
    <property type="gene ID" value="AET2Gv20340200"/>
</dbReference>
<reference evidence="5" key="4">
    <citation type="submission" date="2019-03" db="UniProtKB">
        <authorList>
            <consortium name="EnsemblPlants"/>
        </authorList>
    </citation>
    <scope>IDENTIFICATION</scope>
</reference>
<keyword evidence="1" id="KW-0479">Metal-binding</keyword>
<protein>
    <submittedName>
        <fullName evidence="5">Uncharacterized protein</fullName>
    </submittedName>
</protein>
<dbReference type="InterPro" id="IPR011032">
    <property type="entry name" value="GroES-like_sf"/>
</dbReference>
<feature type="compositionally biased region" description="Low complexity" evidence="4">
    <location>
        <begin position="213"/>
        <end position="226"/>
    </location>
</feature>
<reference evidence="5" key="3">
    <citation type="journal article" date="2017" name="Nature">
        <title>Genome sequence of the progenitor of the wheat D genome Aegilops tauschii.</title>
        <authorList>
            <person name="Luo M.C."/>
            <person name="Gu Y.Q."/>
            <person name="Puiu D."/>
            <person name="Wang H."/>
            <person name="Twardziok S.O."/>
            <person name="Deal K.R."/>
            <person name="Huo N."/>
            <person name="Zhu T."/>
            <person name="Wang L."/>
            <person name="Wang Y."/>
            <person name="McGuire P.E."/>
            <person name="Liu S."/>
            <person name="Long H."/>
            <person name="Ramasamy R.K."/>
            <person name="Rodriguez J.C."/>
            <person name="Van S.L."/>
            <person name="Yuan L."/>
            <person name="Wang Z."/>
            <person name="Xia Z."/>
            <person name="Xiao L."/>
            <person name="Anderson O.D."/>
            <person name="Ouyang S."/>
            <person name="Liang Y."/>
            <person name="Zimin A.V."/>
            <person name="Pertea G."/>
            <person name="Qi P."/>
            <person name="Bennetzen J.L."/>
            <person name="Dai X."/>
            <person name="Dawson M.W."/>
            <person name="Muller H.G."/>
            <person name="Kugler K."/>
            <person name="Rivarola-Duarte L."/>
            <person name="Spannagl M."/>
            <person name="Mayer K.F.X."/>
            <person name="Lu F.H."/>
            <person name="Bevan M.W."/>
            <person name="Leroy P."/>
            <person name="Li P."/>
            <person name="You F.M."/>
            <person name="Sun Q."/>
            <person name="Liu Z."/>
            <person name="Lyons E."/>
            <person name="Wicker T."/>
            <person name="Salzberg S.L."/>
            <person name="Devos K.M."/>
            <person name="Dvorak J."/>
        </authorList>
    </citation>
    <scope>NUCLEOTIDE SEQUENCE [LARGE SCALE GENOMIC DNA]</scope>
    <source>
        <strain evidence="5">cv. AL8/78</strain>
    </source>
</reference>
<dbReference type="Gramene" id="AET2Gv20340200.12">
    <property type="protein sequence ID" value="AET2Gv20340200.12"/>
    <property type="gene ID" value="AET2Gv20340200"/>
</dbReference>
<dbReference type="PANTHER" id="PTHR43880">
    <property type="entry name" value="ALCOHOL DEHYDROGENASE"/>
    <property type="match status" value="1"/>
</dbReference>
<organism evidence="5 6">
    <name type="scientific">Aegilops tauschii subsp. strangulata</name>
    <name type="common">Goatgrass</name>
    <dbReference type="NCBI Taxonomy" id="200361"/>
    <lineage>
        <taxon>Eukaryota</taxon>
        <taxon>Viridiplantae</taxon>
        <taxon>Streptophyta</taxon>
        <taxon>Embryophyta</taxon>
        <taxon>Tracheophyta</taxon>
        <taxon>Spermatophyta</taxon>
        <taxon>Magnoliopsida</taxon>
        <taxon>Liliopsida</taxon>
        <taxon>Poales</taxon>
        <taxon>Poaceae</taxon>
        <taxon>BOP clade</taxon>
        <taxon>Pooideae</taxon>
        <taxon>Triticodae</taxon>
        <taxon>Triticeae</taxon>
        <taxon>Triticinae</taxon>
        <taxon>Aegilops</taxon>
    </lineage>
</organism>
<name>A0A453B290_AEGTS</name>
<dbReference type="GO" id="GO:0008270">
    <property type="term" value="F:zinc ion binding"/>
    <property type="evidence" value="ECO:0007669"/>
    <property type="project" value="TreeGrafter"/>
</dbReference>
<dbReference type="AlphaFoldDB" id="A0A453B290"/>
<sequence length="242" mass="26213">RDDMPAGKTMEQNTATKPIRCKAAVCKVAGQPLEMEEVEVAPPRAHEVRIKILCTSLCHTDVTFWRLKVRGFFTFADSILCSVCSSGCAPYLPLFCRVSRPGIRQSWGTKQPVWWRAWGITCTRWPSGTRWCRCSWRSAATVPTASRTAATSARGYPPAGPACRATVRLASRSPPPASPSTTSLAYPASPSTRSSTSRTSSGLTLASRRRKPACSAAACPPESARPGRWRRWSPGPASPCSG</sequence>
<feature type="compositionally biased region" description="Low complexity" evidence="4">
    <location>
        <begin position="179"/>
        <end position="206"/>
    </location>
</feature>
<evidence type="ECO:0000313" key="5">
    <source>
        <dbReference type="EnsemblPlants" id="AET2Gv20340200.12"/>
    </source>
</evidence>
<reference evidence="5" key="5">
    <citation type="journal article" date="2021" name="G3 (Bethesda)">
        <title>Aegilops tauschii genome assembly Aet v5.0 features greater sequence contiguity and improved annotation.</title>
        <authorList>
            <person name="Wang L."/>
            <person name="Zhu T."/>
            <person name="Rodriguez J.C."/>
            <person name="Deal K.R."/>
            <person name="Dubcovsky J."/>
            <person name="McGuire P.E."/>
            <person name="Lux T."/>
            <person name="Spannagl M."/>
            <person name="Mayer K.F.X."/>
            <person name="Baldrich P."/>
            <person name="Meyers B.C."/>
            <person name="Huo N."/>
            <person name="Gu Y.Q."/>
            <person name="Zhou H."/>
            <person name="Devos K.M."/>
            <person name="Bennetzen J.L."/>
            <person name="Unver T."/>
            <person name="Budak H."/>
            <person name="Gulick P.J."/>
            <person name="Galiba G."/>
            <person name="Kalapos B."/>
            <person name="Nelson D.R."/>
            <person name="Li P."/>
            <person name="You F.M."/>
            <person name="Luo M.C."/>
            <person name="Dvorak J."/>
        </authorList>
    </citation>
    <scope>NUCLEOTIDE SEQUENCE [LARGE SCALE GENOMIC DNA]</scope>
    <source>
        <strain evidence="5">cv. AL8/78</strain>
    </source>
</reference>
<evidence type="ECO:0000256" key="4">
    <source>
        <dbReference type="SAM" id="MobiDB-lite"/>
    </source>
</evidence>
<accession>A0A453B290</accession>
<evidence type="ECO:0000256" key="3">
    <source>
        <dbReference type="ARBA" id="ARBA00049243"/>
    </source>
</evidence>
<evidence type="ECO:0000313" key="6">
    <source>
        <dbReference type="Proteomes" id="UP000015105"/>
    </source>
</evidence>
<dbReference type="GO" id="GO:0004022">
    <property type="term" value="F:alcohol dehydrogenase (NAD+) activity"/>
    <property type="evidence" value="ECO:0007669"/>
    <property type="project" value="UniProtKB-EC"/>
</dbReference>
<evidence type="ECO:0000256" key="2">
    <source>
        <dbReference type="ARBA" id="ARBA00022833"/>
    </source>
</evidence>
<reference evidence="6" key="1">
    <citation type="journal article" date="2014" name="Science">
        <title>Ancient hybridizations among the ancestral genomes of bread wheat.</title>
        <authorList>
            <consortium name="International Wheat Genome Sequencing Consortium,"/>
            <person name="Marcussen T."/>
            <person name="Sandve S.R."/>
            <person name="Heier L."/>
            <person name="Spannagl M."/>
            <person name="Pfeifer M."/>
            <person name="Jakobsen K.S."/>
            <person name="Wulff B.B."/>
            <person name="Steuernagel B."/>
            <person name="Mayer K.F."/>
            <person name="Olsen O.A."/>
        </authorList>
    </citation>
    <scope>NUCLEOTIDE SEQUENCE [LARGE SCALE GENOMIC DNA]</scope>
    <source>
        <strain evidence="6">cv. AL8/78</strain>
    </source>
</reference>
<dbReference type="GO" id="GO:0051903">
    <property type="term" value="F:S-(hydroxymethyl)glutathione dehydrogenase [NAD(P)+] activity"/>
    <property type="evidence" value="ECO:0007669"/>
    <property type="project" value="TreeGrafter"/>
</dbReference>
<dbReference type="PANTHER" id="PTHR43880:SF10">
    <property type="entry name" value="ALCOHOL DEHYDROGENASE-LIKE 2"/>
    <property type="match status" value="1"/>
</dbReference>
<reference evidence="6" key="2">
    <citation type="journal article" date="2017" name="Nat. Plants">
        <title>The Aegilops tauschii genome reveals multiple impacts of transposons.</title>
        <authorList>
            <person name="Zhao G."/>
            <person name="Zou C."/>
            <person name="Li K."/>
            <person name="Wang K."/>
            <person name="Li T."/>
            <person name="Gao L."/>
            <person name="Zhang X."/>
            <person name="Wang H."/>
            <person name="Yang Z."/>
            <person name="Liu X."/>
            <person name="Jiang W."/>
            <person name="Mao L."/>
            <person name="Kong X."/>
            <person name="Jiao Y."/>
            <person name="Jia J."/>
        </authorList>
    </citation>
    <scope>NUCLEOTIDE SEQUENCE [LARGE SCALE GENOMIC DNA]</scope>
    <source>
        <strain evidence="6">cv. AL8/78</strain>
    </source>
</reference>
<proteinExistence type="predicted"/>
<dbReference type="SUPFAM" id="SSF50129">
    <property type="entry name" value="GroES-like"/>
    <property type="match status" value="1"/>
</dbReference>